<accession>A0A131YHS1</accession>
<keyword evidence="1" id="KW-0732">Signal</keyword>
<evidence type="ECO:0000256" key="1">
    <source>
        <dbReference type="SAM" id="SignalP"/>
    </source>
</evidence>
<protein>
    <recommendedName>
        <fullName evidence="3">Glycine rich superfamily member</fullName>
    </recommendedName>
</protein>
<dbReference type="AlphaFoldDB" id="A0A131YHS1"/>
<dbReference type="EMBL" id="GEDV01011096">
    <property type="protein sequence ID" value="JAP77461.1"/>
    <property type="molecule type" value="Transcribed_RNA"/>
</dbReference>
<proteinExistence type="predicted"/>
<sequence>MIRASVLLLLVLGIVAQASAYRYRFRYLKPGGPPPRDTMPPQMDPNGYYPIGVVVPMPRGGGIAPEYYATDNIGEMPGVTYMPPIAI</sequence>
<evidence type="ECO:0000313" key="2">
    <source>
        <dbReference type="EMBL" id="JAP77461.1"/>
    </source>
</evidence>
<reference evidence="2" key="1">
    <citation type="journal article" date="2016" name="Ticks Tick Borne Dis.">
        <title>De novo assembly and annotation of the salivary gland transcriptome of Rhipicephalus appendiculatus male and female ticks during blood feeding.</title>
        <authorList>
            <person name="de Castro M.H."/>
            <person name="de Klerk D."/>
            <person name="Pienaar R."/>
            <person name="Latif A.A."/>
            <person name="Rees D.J."/>
            <person name="Mans B.J."/>
        </authorList>
    </citation>
    <scope>NUCLEOTIDE SEQUENCE</scope>
    <source>
        <tissue evidence="2">Salivary glands</tissue>
    </source>
</reference>
<organism evidence="2">
    <name type="scientific">Rhipicephalus appendiculatus</name>
    <name type="common">Brown ear tick</name>
    <dbReference type="NCBI Taxonomy" id="34631"/>
    <lineage>
        <taxon>Eukaryota</taxon>
        <taxon>Metazoa</taxon>
        <taxon>Ecdysozoa</taxon>
        <taxon>Arthropoda</taxon>
        <taxon>Chelicerata</taxon>
        <taxon>Arachnida</taxon>
        <taxon>Acari</taxon>
        <taxon>Parasitiformes</taxon>
        <taxon>Ixodida</taxon>
        <taxon>Ixodoidea</taxon>
        <taxon>Ixodidae</taxon>
        <taxon>Rhipicephalinae</taxon>
        <taxon>Rhipicephalus</taxon>
        <taxon>Rhipicephalus</taxon>
    </lineage>
</organism>
<feature type="signal peptide" evidence="1">
    <location>
        <begin position="1"/>
        <end position="20"/>
    </location>
</feature>
<name>A0A131YHS1_RHIAP</name>
<feature type="chain" id="PRO_5007285191" description="Glycine rich superfamily member" evidence="1">
    <location>
        <begin position="21"/>
        <end position="87"/>
    </location>
</feature>
<evidence type="ECO:0008006" key="3">
    <source>
        <dbReference type="Google" id="ProtNLM"/>
    </source>
</evidence>